<dbReference type="InterPro" id="IPR015032">
    <property type="entry name" value="ThsB__TIR-like_domain"/>
</dbReference>
<dbReference type="Gene3D" id="3.40.50.9200">
    <property type="entry name" value="Hypothetical protein MTH538"/>
    <property type="match status" value="1"/>
</dbReference>
<sequence length="136" mass="15641">MPHLKRRKIFISHAWQYSEHYETMVRWLNGAPNFVWSNCSVPRTNPLGINTKSNLEIGITNQINPAQIVIILGGMYANHSDWIDYEISEAARLRKIIIGVRPWGQERVPLIVQNASDCELVGWNQMSIIRAVRGFL</sequence>
<name>A0A2A4Z6N2_9PROT</name>
<gene>
    <name evidence="2" type="ORF">COB13_05055</name>
</gene>
<protein>
    <submittedName>
        <fullName evidence="2">Nuclease</fullName>
    </submittedName>
</protein>
<dbReference type="Pfam" id="PF08937">
    <property type="entry name" value="ThsB_TIR"/>
    <property type="match status" value="1"/>
</dbReference>
<feature type="domain" description="Thoeris protein ThsB TIR-like" evidence="1">
    <location>
        <begin position="10"/>
        <end position="106"/>
    </location>
</feature>
<accession>A0A2A4Z6N2</accession>
<evidence type="ECO:0000313" key="2">
    <source>
        <dbReference type="EMBL" id="PCJ02561.1"/>
    </source>
</evidence>
<proteinExistence type="predicted"/>
<comment type="caution">
    <text evidence="2">The sequence shown here is derived from an EMBL/GenBank/DDBJ whole genome shotgun (WGS) entry which is preliminary data.</text>
</comment>
<dbReference type="SUPFAM" id="SSF52206">
    <property type="entry name" value="Hypothetical protein MTH538"/>
    <property type="match status" value="1"/>
</dbReference>
<organism evidence="2">
    <name type="scientific">OCS116 cluster bacterium</name>
    <dbReference type="NCBI Taxonomy" id="2030921"/>
    <lineage>
        <taxon>Bacteria</taxon>
        <taxon>Pseudomonadati</taxon>
        <taxon>Pseudomonadota</taxon>
        <taxon>Alphaproteobacteria</taxon>
        <taxon>OCS116 cluster</taxon>
    </lineage>
</organism>
<reference key="1">
    <citation type="submission" date="2017-08" db="EMBL/GenBank/DDBJ databases">
        <title>A dynamic microbial community with high functional redundancy inhabits the cold, oxic subseafloor aquifer.</title>
        <authorList>
            <person name="Tully B.J."/>
            <person name="Wheat C.G."/>
            <person name="Glazer B.T."/>
            <person name="Huber J.A."/>
        </authorList>
    </citation>
    <scope>NUCLEOTIDE SEQUENCE [LARGE SCALE GENOMIC DNA]</scope>
</reference>
<evidence type="ECO:0000259" key="1">
    <source>
        <dbReference type="Pfam" id="PF08937"/>
    </source>
</evidence>
<reference evidence="2" key="2">
    <citation type="journal article" date="2018" name="ISME J.">
        <title>A dynamic microbial community with high functional redundancy inhabits the cold, oxic subseafloor aquifer.</title>
        <authorList>
            <person name="Tully B.J."/>
            <person name="Wheat C.G."/>
            <person name="Glazer B.T."/>
            <person name="Huber J.A."/>
        </authorList>
    </citation>
    <scope>NUCLEOTIDE SEQUENCE</scope>
    <source>
        <strain evidence="2">NORP83</strain>
    </source>
</reference>
<dbReference type="AlphaFoldDB" id="A0A2A4Z6N2"/>
<dbReference type="EMBL" id="NVUS01000004">
    <property type="protein sequence ID" value="PCJ02561.1"/>
    <property type="molecule type" value="Genomic_DNA"/>
</dbReference>
<dbReference type="InterPro" id="IPR036490">
    <property type="entry name" value="ThsB_TIR-like_sf"/>
</dbReference>